<name>A0A2U2BD94_9BACT</name>
<dbReference type="RefSeq" id="WP_109262501.1">
    <property type="nucleotide sequence ID" value="NZ_QEWP01000001.1"/>
</dbReference>
<dbReference type="AlphaFoldDB" id="A0A2U2BD94"/>
<keyword evidence="2" id="KW-1185">Reference proteome</keyword>
<organism evidence="1 2">
    <name type="scientific">Marinilabilia rubra</name>
    <dbReference type="NCBI Taxonomy" id="2162893"/>
    <lineage>
        <taxon>Bacteria</taxon>
        <taxon>Pseudomonadati</taxon>
        <taxon>Bacteroidota</taxon>
        <taxon>Bacteroidia</taxon>
        <taxon>Marinilabiliales</taxon>
        <taxon>Marinilabiliaceae</taxon>
        <taxon>Marinilabilia</taxon>
    </lineage>
</organism>
<dbReference type="OrthoDB" id="1122650at2"/>
<evidence type="ECO:0000313" key="1">
    <source>
        <dbReference type="EMBL" id="PWE01046.1"/>
    </source>
</evidence>
<proteinExistence type="predicted"/>
<evidence type="ECO:0000313" key="2">
    <source>
        <dbReference type="Proteomes" id="UP000244956"/>
    </source>
</evidence>
<gene>
    <name evidence="1" type="ORF">DDZ16_00730</name>
</gene>
<accession>A0A2U2BD94</accession>
<dbReference type="EMBL" id="QEWP01000001">
    <property type="protein sequence ID" value="PWE01046.1"/>
    <property type="molecule type" value="Genomic_DNA"/>
</dbReference>
<dbReference type="Proteomes" id="UP000244956">
    <property type="component" value="Unassembled WGS sequence"/>
</dbReference>
<comment type="caution">
    <text evidence="1">The sequence shown here is derived from an EMBL/GenBank/DDBJ whole genome shotgun (WGS) entry which is preliminary data.</text>
</comment>
<sequence>MDIHKKRQFIHSHLHQVKEPDVNEIYEKIVTSLNDRKIEESEEDIIEDRLTDHEELKKEIKNWRHSK</sequence>
<reference evidence="1 2" key="1">
    <citation type="submission" date="2018-05" db="EMBL/GenBank/DDBJ databases">
        <title>Marinilabilia rubrum sp. nov., isolated from saltern sediment.</title>
        <authorList>
            <person name="Zhang R."/>
        </authorList>
    </citation>
    <scope>NUCLEOTIDE SEQUENCE [LARGE SCALE GENOMIC DNA]</scope>
    <source>
        <strain evidence="1 2">WTE16</strain>
    </source>
</reference>
<protein>
    <submittedName>
        <fullName evidence="1">Uncharacterized protein</fullName>
    </submittedName>
</protein>